<organism evidence="1 2">
    <name type="scientific">Candidatus Roizmanbacteria bacterium GW2011_GWB1_40_7</name>
    <dbReference type="NCBI Taxonomy" id="1618482"/>
    <lineage>
        <taxon>Bacteria</taxon>
        <taxon>Candidatus Roizmaniibacteriota</taxon>
    </lineage>
</organism>
<accession>A0A0G0TBU3</accession>
<evidence type="ECO:0000313" key="1">
    <source>
        <dbReference type="EMBL" id="KKR72276.1"/>
    </source>
</evidence>
<dbReference type="EMBL" id="LBZM01000008">
    <property type="protein sequence ID" value="KKR72276.1"/>
    <property type="molecule type" value="Genomic_DNA"/>
</dbReference>
<evidence type="ECO:0000313" key="2">
    <source>
        <dbReference type="Proteomes" id="UP000034664"/>
    </source>
</evidence>
<dbReference type="AlphaFoldDB" id="A0A0G0TBU3"/>
<proteinExistence type="predicted"/>
<reference evidence="1 2" key="1">
    <citation type="journal article" date="2015" name="Nature">
        <title>rRNA introns, odd ribosomes, and small enigmatic genomes across a large radiation of phyla.</title>
        <authorList>
            <person name="Brown C.T."/>
            <person name="Hug L.A."/>
            <person name="Thomas B.C."/>
            <person name="Sharon I."/>
            <person name="Castelle C.J."/>
            <person name="Singh A."/>
            <person name="Wilkins M.J."/>
            <person name="Williams K.H."/>
            <person name="Banfield J.F."/>
        </authorList>
    </citation>
    <scope>NUCLEOTIDE SEQUENCE [LARGE SCALE GENOMIC DNA]</scope>
</reference>
<sequence>MSKLFYDHLVNIEEIIIVLSEYDISEDDRQQILSTIDETIHHHVLDIIFTHLPREHHEEFLEKLAAQPHHPSLMEFIQQRTDWNIAQEIRNSLQQFLKELIQDIHQSHHDENQ</sequence>
<name>A0A0G0TBU3_9BACT</name>
<dbReference type="Proteomes" id="UP000034664">
    <property type="component" value="Unassembled WGS sequence"/>
</dbReference>
<protein>
    <submittedName>
        <fullName evidence="1">Uncharacterized protein</fullName>
    </submittedName>
</protein>
<comment type="caution">
    <text evidence="1">The sequence shown here is derived from an EMBL/GenBank/DDBJ whole genome shotgun (WGS) entry which is preliminary data.</text>
</comment>
<gene>
    <name evidence="1" type="ORF">UU14_C0008G0003</name>
</gene>